<proteinExistence type="predicted"/>
<gene>
    <name evidence="2" type="ORF">DVH21_20965</name>
</gene>
<sequence>MPREHLTSLPGTRWHVWRSALLRSAGFPADGMSRFAAPALAEAADRHLRGDGDAAEFAAAFDAAAADLGQAVYDIACDDAFRTALTWQNPAVLLAVDAIRRDGPHAPRNLRRRHREEVVAKYWQRYCLKNDTVGFFGPICWTELGGSGPVATVRPGAALTRTRKVFLERWGLDALAEAFARVPGVRDWLPVRLAPHLSLRDRVLRHPHHPPQTLPAATAGLLALVRRGPRVADLVAALLADPASGFRRAADVHAQLDDLAGRGVLRIGFDLPVDLTAEDALRDQLAAIGDDTVRERVLGDLATVSDLRDAVAAADGPDALAAAMSALDRRFVELTGRAARQQPGEVYAGRTLCHLETVRDLDVRFGDALLERLAPLEPLLLSARWLTAAIGQVYADALAALYRDLAAESATDDVPVADLWFLAQAVVFGADPPAAAVTAGFLDRWATVLGLADADSDARELRFDAAALTERVAAAFPADAPGWAAARIHSPDVHVCAPDEAALLRGDFTVVLGELHVALAAFDTHFFAYGHPDPQRLRDGMRADLPGGRVRLLPPVDWPRHTARIAEWLHGPGDAQLGFVSAPGADPDRLVPITTLTVRPDDDGTLTAHADDGRRWPLLEVFAPLFDYQVFDTWKLAGNAGRTPRVTVDDLVLVRETWRTTVGETGLHTVKGERERYLAVRRWRLALGLPERIFVRVDTELKPSYVDLTSGVYTRLLCTLLRGAHTKGGDGVGLTVTELLPGPDDAWLTDGAGRAYASELRLQIVDPAQVR</sequence>
<dbReference type="RefSeq" id="WP_114920162.1">
    <property type="nucleotide sequence ID" value="NZ_CP031263.1"/>
</dbReference>
<evidence type="ECO:0000313" key="3">
    <source>
        <dbReference type="Proteomes" id="UP000253958"/>
    </source>
</evidence>
<feature type="domain" description="Lantibiotic dehydratase N-terminal" evidence="1">
    <location>
        <begin position="78"/>
        <end position="533"/>
    </location>
</feature>
<organism evidence="2 3">
    <name type="scientific">Micromonospora aurantiaca</name>
    <name type="common">nom. illeg.</name>
    <dbReference type="NCBI Taxonomy" id="47850"/>
    <lineage>
        <taxon>Bacteria</taxon>
        <taxon>Bacillati</taxon>
        <taxon>Actinomycetota</taxon>
        <taxon>Actinomycetes</taxon>
        <taxon>Micromonosporales</taxon>
        <taxon>Micromonosporaceae</taxon>
        <taxon>Micromonospora</taxon>
    </lineage>
</organism>
<reference evidence="2 3" key="1">
    <citation type="submission" date="2018-07" db="EMBL/GenBank/DDBJ databases">
        <authorList>
            <person name="Ye Y."/>
        </authorList>
    </citation>
    <scope>NUCLEOTIDE SEQUENCE [LARGE SCALE GENOMIC DNA]</scope>
    <source>
        <strain evidence="3">H14(2018)</strain>
    </source>
</reference>
<dbReference type="AlphaFoldDB" id="A0A6N3K4X9"/>
<evidence type="ECO:0000313" key="2">
    <source>
        <dbReference type="EMBL" id="AXH92193.1"/>
    </source>
</evidence>
<accession>A0A6N3K4X9</accession>
<evidence type="ECO:0000259" key="1">
    <source>
        <dbReference type="Pfam" id="PF04738"/>
    </source>
</evidence>
<dbReference type="EMBL" id="CP031263">
    <property type="protein sequence ID" value="AXH92193.1"/>
    <property type="molecule type" value="Genomic_DNA"/>
</dbReference>
<protein>
    <submittedName>
        <fullName evidence="2">Lantibiotic dehydratase</fullName>
    </submittedName>
</protein>
<reference evidence="2 3" key="2">
    <citation type="submission" date="2018-08" db="EMBL/GenBank/DDBJ databases">
        <title>Streptomyces kandeliansis sp. nov., an endophytic bacterium isolated from mangrove plant.</title>
        <authorList>
            <person name="Wang R."/>
        </authorList>
    </citation>
    <scope>NUCLEOTIDE SEQUENCE [LARGE SCALE GENOMIC DNA]</scope>
    <source>
        <strain evidence="3">H14(2018)</strain>
    </source>
</reference>
<dbReference type="Proteomes" id="UP000253958">
    <property type="component" value="Chromosome"/>
</dbReference>
<name>A0A6N3K4X9_9ACTN</name>
<dbReference type="Pfam" id="PF04738">
    <property type="entry name" value="Lant_dehydr_N"/>
    <property type="match status" value="1"/>
</dbReference>
<dbReference type="InterPro" id="IPR006827">
    <property type="entry name" value="Lant_deHydtase_N"/>
</dbReference>